<dbReference type="SUPFAM" id="SSF50044">
    <property type="entry name" value="SH3-domain"/>
    <property type="match status" value="1"/>
</dbReference>
<keyword evidence="9" id="KW-1185">Reference proteome</keyword>
<dbReference type="Gene3D" id="1.10.150.50">
    <property type="entry name" value="Transcription Factor, Ets-1"/>
    <property type="match status" value="1"/>
</dbReference>
<feature type="compositionally biased region" description="Polar residues" evidence="4">
    <location>
        <begin position="322"/>
        <end position="333"/>
    </location>
</feature>
<feature type="region of interest" description="Disordered" evidence="4">
    <location>
        <begin position="570"/>
        <end position="606"/>
    </location>
</feature>
<feature type="compositionally biased region" description="Low complexity" evidence="4">
    <location>
        <begin position="992"/>
        <end position="1010"/>
    </location>
</feature>
<dbReference type="Gene3D" id="2.30.30.40">
    <property type="entry name" value="SH3 Domains"/>
    <property type="match status" value="1"/>
</dbReference>
<dbReference type="Pfam" id="PF00018">
    <property type="entry name" value="SH3_1"/>
    <property type="match status" value="1"/>
</dbReference>
<evidence type="ECO:0000259" key="7">
    <source>
        <dbReference type="PROSITE" id="PS50105"/>
    </source>
</evidence>
<feature type="compositionally biased region" description="Polar residues" evidence="4">
    <location>
        <begin position="87"/>
        <end position="97"/>
    </location>
</feature>
<dbReference type="FunFam" id="2.30.29.30:FF:000230">
    <property type="entry name" value="Polarized growth protein (Boi2)"/>
    <property type="match status" value="1"/>
</dbReference>
<feature type="compositionally biased region" description="Polar residues" evidence="4">
    <location>
        <begin position="188"/>
        <end position="211"/>
    </location>
</feature>
<dbReference type="GO" id="GO:0055037">
    <property type="term" value="C:recycling endosome"/>
    <property type="evidence" value="ECO:0007669"/>
    <property type="project" value="TreeGrafter"/>
</dbReference>
<dbReference type="GO" id="GO:0007032">
    <property type="term" value="P:endosome organization"/>
    <property type="evidence" value="ECO:0007669"/>
    <property type="project" value="TreeGrafter"/>
</dbReference>
<accession>A0A9P0QU69</accession>
<feature type="compositionally biased region" description="Gly residues" evidence="4">
    <location>
        <begin position="973"/>
        <end position="985"/>
    </location>
</feature>
<dbReference type="GO" id="GO:0005769">
    <property type="term" value="C:early endosome"/>
    <property type="evidence" value="ECO:0007669"/>
    <property type="project" value="TreeGrafter"/>
</dbReference>
<dbReference type="InterPro" id="IPR011993">
    <property type="entry name" value="PH-like_dom_sf"/>
</dbReference>
<dbReference type="Gene3D" id="2.30.29.30">
    <property type="entry name" value="Pleckstrin-homology domain (PH domain)/Phosphotyrosine-binding domain (PTB)"/>
    <property type="match status" value="1"/>
</dbReference>
<dbReference type="SMART" id="SM00326">
    <property type="entry name" value="SH3"/>
    <property type="match status" value="1"/>
</dbReference>
<dbReference type="PROSITE" id="PS50002">
    <property type="entry name" value="SH3"/>
    <property type="match status" value="1"/>
</dbReference>
<feature type="region of interest" description="Disordered" evidence="4">
    <location>
        <begin position="950"/>
        <end position="1018"/>
    </location>
</feature>
<feature type="compositionally biased region" description="Low complexity" evidence="4">
    <location>
        <begin position="149"/>
        <end position="187"/>
    </location>
</feature>
<feature type="compositionally biased region" description="Polar residues" evidence="4">
    <location>
        <begin position="624"/>
        <end position="644"/>
    </location>
</feature>
<feature type="compositionally biased region" description="Basic and acidic residues" evidence="4">
    <location>
        <begin position="1054"/>
        <end position="1067"/>
    </location>
</feature>
<feature type="compositionally biased region" description="Low complexity" evidence="4">
    <location>
        <begin position="111"/>
        <end position="126"/>
    </location>
</feature>
<feature type="region of interest" description="Disordered" evidence="4">
    <location>
        <begin position="71"/>
        <end position="134"/>
    </location>
</feature>
<organism evidence="8 9">
    <name type="scientific">[Candida] railenensis</name>
    <dbReference type="NCBI Taxonomy" id="45579"/>
    <lineage>
        <taxon>Eukaryota</taxon>
        <taxon>Fungi</taxon>
        <taxon>Dikarya</taxon>
        <taxon>Ascomycota</taxon>
        <taxon>Saccharomycotina</taxon>
        <taxon>Pichiomycetes</taxon>
        <taxon>Debaryomycetaceae</taxon>
        <taxon>Kurtzmaniella</taxon>
    </lineage>
</organism>
<dbReference type="PANTHER" id="PTHR22902">
    <property type="entry name" value="SESQUIPEDALIAN"/>
    <property type="match status" value="1"/>
</dbReference>
<dbReference type="GO" id="GO:0001881">
    <property type="term" value="P:receptor recycling"/>
    <property type="evidence" value="ECO:0007669"/>
    <property type="project" value="TreeGrafter"/>
</dbReference>
<dbReference type="InterPro" id="IPR013761">
    <property type="entry name" value="SAM/pointed_sf"/>
</dbReference>
<feature type="region of interest" description="Disordered" evidence="4">
    <location>
        <begin position="292"/>
        <end position="487"/>
    </location>
</feature>
<feature type="compositionally biased region" description="Polar residues" evidence="4">
    <location>
        <begin position="372"/>
        <end position="401"/>
    </location>
</feature>
<dbReference type="GO" id="GO:0005802">
    <property type="term" value="C:trans-Golgi network"/>
    <property type="evidence" value="ECO:0007669"/>
    <property type="project" value="TreeGrafter"/>
</dbReference>
<gene>
    <name evidence="8" type="ORF">CLIB1423_19S01464</name>
</gene>
<evidence type="ECO:0000259" key="6">
    <source>
        <dbReference type="PROSITE" id="PS50003"/>
    </source>
</evidence>
<dbReference type="SUPFAM" id="SSF50729">
    <property type="entry name" value="PH domain-like"/>
    <property type="match status" value="1"/>
</dbReference>
<evidence type="ECO:0000256" key="2">
    <source>
        <dbReference type="ARBA" id="ARBA00022553"/>
    </source>
</evidence>
<dbReference type="Pfam" id="PF00169">
    <property type="entry name" value="PH"/>
    <property type="match status" value="1"/>
</dbReference>
<evidence type="ECO:0000259" key="5">
    <source>
        <dbReference type="PROSITE" id="PS50002"/>
    </source>
</evidence>
<dbReference type="PROSITE" id="PS50105">
    <property type="entry name" value="SAM_DOMAIN"/>
    <property type="match status" value="1"/>
</dbReference>
<dbReference type="OrthoDB" id="73680at2759"/>
<sequence length="1151" mass="123927">MSEQISGSIYLCVKQFNSRLGDELNLKIGDKVEVLADDSEYNDGWYMGRNLLTNDVGLYPKTFTQLLHTPKNPDTLLRSRSRRVATPPNSNSQTNVSKLVDEMNGLTVDKGSGTSGFSNNNSSSNGAIRKSSGGMTDIDKALQELQNSPKQPGKGIIPVIPPKNGSFSNGASNKSSNKGSNKGSNAGTPNGTVENLPSQNSSANGNRLSTQSLTDLDPLDALNWTPQQVSTYFAMILGFDLNIAGKFARHKITGTILFELDLAHLKELDIDSFGTRFEIYKEIEKLKKGISGGAEVRTPGQTPGRPGAAASGADSVLDDEASPSTSKFLSPQKSFPYGAKSAGAPEDTSNYSDSFNTTSNSLTQSNSNNTTFISQQNKSTSQLMPSAPLTSSDNMLRTSSRAGEVYMKHQRKRSQSMDNVSSRPSPPPQSDSYNEDEEISTPDKRKSMAFLSPRKAPVPPNAPSPLNKTYKFGGATSNNNNADSETSGHMYMTRTNASNAGLGISNFNGLSRPASSIYDNSIISHGRKESQNSNGLGHHRRNSSQVSGGGNTHHRRHSSLFSFLSTNEDLSLNGEKTPKQGGQSNGGGSTPQNNRNSSFFGSAPRDIESGDYFKSKNITSNALISPANINPETPAGRSTKNSDLSPVEAIDIDKATLSPKKSKSVSYRGLGQKNSDKKLAAPGSAPAPPLAALDDEKRSASDSTAISRLKTLRTTSTQNFKNITSSKKSKTSAFQEGIRHITPDDAIKQATYSGWMSKKSGSNIGWRSRYFTLHGTRLSYFTSLKDKKERGLIDITAHKVIPINTDDATNSNDKYVAMYASSTGFGRYCFKIVPPAPGFKKGLTFTQPKTHYFAVESQEDMRGWLKALMTATIDIDDTVPVVSSCSTPTVTLGRAQELLAKAREETKLKDEELRAQGYFREGGYDYTQEQQHLSSTQDPKQQYLVDSDFTSEENSPVINTDQIGRLPSLNRRGTGGAGSSIGGGQPSLSLDTNPSRQPSSSSMSKTPTTPQFSNQGGFASPYLLASGLLSPKSGNGSMLRDSRDLSGPSIRDSTGTRESGERERERVSQLIQSANTSSSNITQSPASSQGNKTQDFLPTGETTPKSIFSNSNGRIVSGSKKKAINGEKMMMAYSNDGSGNHSFSIKPKKQN</sequence>
<proteinExistence type="predicted"/>
<feature type="region of interest" description="Disordered" evidence="4">
    <location>
        <begin position="1033"/>
        <end position="1120"/>
    </location>
</feature>
<protein>
    <submittedName>
        <fullName evidence="8">Protein Boi2p</fullName>
    </submittedName>
</protein>
<dbReference type="CDD" id="cd11886">
    <property type="entry name" value="SH3_BOI"/>
    <property type="match status" value="1"/>
</dbReference>
<keyword evidence="2" id="KW-0597">Phosphoprotein</keyword>
<dbReference type="GO" id="GO:0042147">
    <property type="term" value="P:retrograde transport, endosome to Golgi"/>
    <property type="evidence" value="ECO:0007669"/>
    <property type="project" value="TreeGrafter"/>
</dbReference>
<feature type="compositionally biased region" description="Polar residues" evidence="4">
    <location>
        <begin position="1069"/>
        <end position="1114"/>
    </location>
</feature>
<feature type="region of interest" description="Disordered" evidence="4">
    <location>
        <begin position="146"/>
        <end position="211"/>
    </location>
</feature>
<dbReference type="InterPro" id="IPR001849">
    <property type="entry name" value="PH_domain"/>
</dbReference>
<evidence type="ECO:0000256" key="3">
    <source>
        <dbReference type="PROSITE-ProRule" id="PRU00192"/>
    </source>
</evidence>
<dbReference type="CDD" id="cd09535">
    <property type="entry name" value="SAM_BOI-like_fungal"/>
    <property type="match status" value="1"/>
</dbReference>
<reference evidence="8" key="1">
    <citation type="submission" date="2022-03" db="EMBL/GenBank/DDBJ databases">
        <authorList>
            <person name="Legras J.-L."/>
            <person name="Devillers H."/>
            <person name="Grondin C."/>
        </authorList>
    </citation>
    <scope>NUCLEOTIDE SEQUENCE</scope>
    <source>
        <strain evidence="8">CLIB 1423</strain>
    </source>
</reference>
<dbReference type="Pfam" id="PF07647">
    <property type="entry name" value="SAM_2"/>
    <property type="match status" value="1"/>
</dbReference>
<evidence type="ECO:0000256" key="4">
    <source>
        <dbReference type="SAM" id="MobiDB-lite"/>
    </source>
</evidence>
<feature type="compositionally biased region" description="Polar residues" evidence="4">
    <location>
        <begin position="952"/>
        <end position="962"/>
    </location>
</feature>
<feature type="region of interest" description="Disordered" evidence="4">
    <location>
        <begin position="624"/>
        <end position="647"/>
    </location>
</feature>
<keyword evidence="1 3" id="KW-0728">SH3 domain</keyword>
<dbReference type="PANTHER" id="PTHR22902:SF27">
    <property type="entry name" value="PLECKSTRIN HOMOLOGY DOMAIN-CONTAINING FAMILY A MEMBER 3"/>
    <property type="match status" value="1"/>
</dbReference>
<feature type="compositionally biased region" description="Polar residues" evidence="4">
    <location>
        <begin position="590"/>
        <end position="600"/>
    </location>
</feature>
<dbReference type="Proteomes" id="UP000837801">
    <property type="component" value="Unassembled WGS sequence"/>
</dbReference>
<dbReference type="InterPro" id="IPR036028">
    <property type="entry name" value="SH3-like_dom_sf"/>
</dbReference>
<evidence type="ECO:0000313" key="9">
    <source>
        <dbReference type="Proteomes" id="UP000837801"/>
    </source>
</evidence>
<feature type="domain" description="SAM" evidence="7">
    <location>
        <begin position="224"/>
        <end position="289"/>
    </location>
</feature>
<dbReference type="InterPro" id="IPR045188">
    <property type="entry name" value="Boi1/Boi2-like"/>
</dbReference>
<dbReference type="GO" id="GO:0005829">
    <property type="term" value="C:cytosol"/>
    <property type="evidence" value="ECO:0007669"/>
    <property type="project" value="GOC"/>
</dbReference>
<feature type="region of interest" description="Disordered" evidence="4">
    <location>
        <begin position="526"/>
        <end position="556"/>
    </location>
</feature>
<dbReference type="AlphaFoldDB" id="A0A9P0QU69"/>
<feature type="domain" description="SH3" evidence="5">
    <location>
        <begin position="5"/>
        <end position="69"/>
    </location>
</feature>
<dbReference type="InterPro" id="IPR001660">
    <property type="entry name" value="SAM"/>
</dbReference>
<dbReference type="CDD" id="cd13316">
    <property type="entry name" value="PH_Boi"/>
    <property type="match status" value="1"/>
</dbReference>
<evidence type="ECO:0000256" key="1">
    <source>
        <dbReference type="ARBA" id="ARBA00022443"/>
    </source>
</evidence>
<dbReference type="SUPFAM" id="SSF47769">
    <property type="entry name" value="SAM/Pointed domain"/>
    <property type="match status" value="1"/>
</dbReference>
<dbReference type="SMART" id="SM00454">
    <property type="entry name" value="SAM"/>
    <property type="match status" value="1"/>
</dbReference>
<dbReference type="InterPro" id="IPR001452">
    <property type="entry name" value="SH3_domain"/>
</dbReference>
<name>A0A9P0QU69_9ASCO</name>
<dbReference type="SMART" id="SM00233">
    <property type="entry name" value="PH"/>
    <property type="match status" value="1"/>
</dbReference>
<comment type="caution">
    <text evidence="8">The sequence shown here is derived from an EMBL/GenBank/DDBJ whole genome shotgun (WGS) entry which is preliminary data.</text>
</comment>
<evidence type="ECO:0000313" key="8">
    <source>
        <dbReference type="EMBL" id="CAH2354846.1"/>
    </source>
</evidence>
<dbReference type="InterPro" id="IPR035551">
    <property type="entry name" value="Boi1/2_SH3"/>
</dbReference>
<feature type="compositionally biased region" description="Low complexity" evidence="4">
    <location>
        <begin position="354"/>
        <end position="371"/>
    </location>
</feature>
<feature type="domain" description="PH" evidence="6">
    <location>
        <begin position="749"/>
        <end position="873"/>
    </location>
</feature>
<feature type="compositionally biased region" description="Polar residues" evidence="4">
    <location>
        <begin position="475"/>
        <end position="487"/>
    </location>
</feature>
<feature type="region of interest" description="Disordered" evidence="4">
    <location>
        <begin position="661"/>
        <end position="708"/>
    </location>
</feature>
<dbReference type="PROSITE" id="PS50003">
    <property type="entry name" value="PH_DOMAIN"/>
    <property type="match status" value="1"/>
</dbReference>
<feature type="region of interest" description="Disordered" evidence="4">
    <location>
        <begin position="1132"/>
        <end position="1151"/>
    </location>
</feature>
<dbReference type="EMBL" id="CAKXYY010000019">
    <property type="protein sequence ID" value="CAH2354846.1"/>
    <property type="molecule type" value="Genomic_DNA"/>
</dbReference>